<proteinExistence type="predicted"/>
<organism evidence="1">
    <name type="scientific">Aplanochytrium stocchinoi</name>
    <dbReference type="NCBI Taxonomy" id="215587"/>
    <lineage>
        <taxon>Eukaryota</taxon>
        <taxon>Sar</taxon>
        <taxon>Stramenopiles</taxon>
        <taxon>Bigyra</taxon>
        <taxon>Labyrinthulomycetes</taxon>
        <taxon>Thraustochytrida</taxon>
        <taxon>Thraustochytriidae</taxon>
        <taxon>Aplanochytrium</taxon>
    </lineage>
</organism>
<accession>A0A7S3PR41</accession>
<evidence type="ECO:0000313" key="1">
    <source>
        <dbReference type="EMBL" id="CAE0447755.1"/>
    </source>
</evidence>
<protein>
    <submittedName>
        <fullName evidence="1">Uncharacterized protein</fullName>
    </submittedName>
</protein>
<name>A0A7S3PR41_9STRA</name>
<dbReference type="AlphaFoldDB" id="A0A7S3PR41"/>
<sequence>MVVSLRLQTAGGLSEFLENNFSKGDISNLYLFFDFDRTLTNGYEFSDNEARAPIDKRIRGGAKTLQALQSVFQRGARMSVITARSPKSAVIDQLKASLQKAQSELWPLFPAEEPTVVEDFHEVKLARGGSLYASGYQKEAALAHGIIRHASELKSTGPIRVVFFDDVVSNCHSISTNLHTYFKDAKEKQILDRLELTVCWWDPFLEETEVDGNRKPSMIAVHSEDTDFSYHDYLSEALKVFGVTEEERKKIEGVYKAEEKKYGRKAASTLVEKPPEAKPMTDIENKFSNLGALFGKKPPPRG</sequence>
<reference evidence="1" key="1">
    <citation type="submission" date="2021-01" db="EMBL/GenBank/DDBJ databases">
        <authorList>
            <person name="Corre E."/>
            <person name="Pelletier E."/>
            <person name="Niang G."/>
            <person name="Scheremetjew M."/>
            <person name="Finn R."/>
            <person name="Kale V."/>
            <person name="Holt S."/>
            <person name="Cochrane G."/>
            <person name="Meng A."/>
            <person name="Brown T."/>
            <person name="Cohen L."/>
        </authorList>
    </citation>
    <scope>NUCLEOTIDE SEQUENCE</scope>
    <source>
        <strain evidence="1">GSBS06</strain>
    </source>
</reference>
<dbReference type="EMBL" id="HBIN01023031">
    <property type="protein sequence ID" value="CAE0447755.1"/>
    <property type="molecule type" value="Transcribed_RNA"/>
</dbReference>
<gene>
    <name evidence="1" type="ORF">ASTO00021_LOCUS17718</name>
</gene>